<protein>
    <recommendedName>
        <fullName evidence="3">Ricin B lectin domain-containing protein</fullName>
    </recommendedName>
</protein>
<dbReference type="InterPro" id="IPR035992">
    <property type="entry name" value="Ricin_B-like_lectins"/>
</dbReference>
<dbReference type="CDD" id="cd00161">
    <property type="entry name" value="beta-trefoil_Ricin-like"/>
    <property type="match status" value="1"/>
</dbReference>
<evidence type="ECO:0000313" key="1">
    <source>
        <dbReference type="EMBL" id="TFK26691.1"/>
    </source>
</evidence>
<reference evidence="1 2" key="1">
    <citation type="journal article" date="2019" name="Nat. Ecol. Evol.">
        <title>Megaphylogeny resolves global patterns of mushroom evolution.</title>
        <authorList>
            <person name="Varga T."/>
            <person name="Krizsan K."/>
            <person name="Foldi C."/>
            <person name="Dima B."/>
            <person name="Sanchez-Garcia M."/>
            <person name="Sanchez-Ramirez S."/>
            <person name="Szollosi G.J."/>
            <person name="Szarkandi J.G."/>
            <person name="Papp V."/>
            <person name="Albert L."/>
            <person name="Andreopoulos W."/>
            <person name="Angelini C."/>
            <person name="Antonin V."/>
            <person name="Barry K.W."/>
            <person name="Bougher N.L."/>
            <person name="Buchanan P."/>
            <person name="Buyck B."/>
            <person name="Bense V."/>
            <person name="Catcheside P."/>
            <person name="Chovatia M."/>
            <person name="Cooper J."/>
            <person name="Damon W."/>
            <person name="Desjardin D."/>
            <person name="Finy P."/>
            <person name="Geml J."/>
            <person name="Haridas S."/>
            <person name="Hughes K."/>
            <person name="Justo A."/>
            <person name="Karasinski D."/>
            <person name="Kautmanova I."/>
            <person name="Kiss B."/>
            <person name="Kocsube S."/>
            <person name="Kotiranta H."/>
            <person name="LaButti K.M."/>
            <person name="Lechner B.E."/>
            <person name="Liimatainen K."/>
            <person name="Lipzen A."/>
            <person name="Lukacs Z."/>
            <person name="Mihaltcheva S."/>
            <person name="Morgado L.N."/>
            <person name="Niskanen T."/>
            <person name="Noordeloos M.E."/>
            <person name="Ohm R.A."/>
            <person name="Ortiz-Santana B."/>
            <person name="Ovrebo C."/>
            <person name="Racz N."/>
            <person name="Riley R."/>
            <person name="Savchenko A."/>
            <person name="Shiryaev A."/>
            <person name="Soop K."/>
            <person name="Spirin V."/>
            <person name="Szebenyi C."/>
            <person name="Tomsovsky M."/>
            <person name="Tulloss R.E."/>
            <person name="Uehling J."/>
            <person name="Grigoriev I.V."/>
            <person name="Vagvolgyi C."/>
            <person name="Papp T."/>
            <person name="Martin F.M."/>
            <person name="Miettinen O."/>
            <person name="Hibbett D.S."/>
            <person name="Nagy L.G."/>
        </authorList>
    </citation>
    <scope>NUCLEOTIDE SEQUENCE [LARGE SCALE GENOMIC DNA]</scope>
    <source>
        <strain evidence="1 2">CBS 121175</strain>
    </source>
</reference>
<proteinExistence type="predicted"/>
<dbReference type="STRING" id="230819.A0A5C3LE24"/>
<dbReference type="Gene3D" id="2.80.10.50">
    <property type="match status" value="1"/>
</dbReference>
<name>A0A5C3LE24_COPMA</name>
<gene>
    <name evidence="1" type="ORF">FA15DRAFT_667165</name>
</gene>
<evidence type="ECO:0008006" key="3">
    <source>
        <dbReference type="Google" id="ProtNLM"/>
    </source>
</evidence>
<dbReference type="OrthoDB" id="9895617at2759"/>
<evidence type="ECO:0000313" key="2">
    <source>
        <dbReference type="Proteomes" id="UP000307440"/>
    </source>
</evidence>
<dbReference type="SUPFAM" id="SSF50370">
    <property type="entry name" value="Ricin B-like lectins"/>
    <property type="match status" value="1"/>
</dbReference>
<sequence>MTEIVEKSGFPPGYFVIRSAACQRVLDVSNDQVDDGVEIVLWPEKEKSLVETFRDADSNNQVFFLDSSGALCSRSSGHAIDVEGGSLVLRHRRPISYPYPNKYAHPLPKFTYSANSGEITVHFGCDPAYPLPGAESDAWKSRRYVLSSIPMRQPRSIIDDASEFLTRNIFSPLSMLGGGQAPAQSKPDEVFDGRIELQEEDIVEEERGEEGEVDDSVELLRRVKVVTVGKKDSQRAKKRRTWVVLPLRKTTARTGGI</sequence>
<dbReference type="Proteomes" id="UP000307440">
    <property type="component" value="Unassembled WGS sequence"/>
</dbReference>
<accession>A0A5C3LE24</accession>
<dbReference type="AlphaFoldDB" id="A0A5C3LE24"/>
<dbReference type="EMBL" id="ML210172">
    <property type="protein sequence ID" value="TFK26691.1"/>
    <property type="molecule type" value="Genomic_DNA"/>
</dbReference>
<organism evidence="1 2">
    <name type="scientific">Coprinopsis marcescibilis</name>
    <name type="common">Agaric fungus</name>
    <name type="synonym">Psathyrella marcescibilis</name>
    <dbReference type="NCBI Taxonomy" id="230819"/>
    <lineage>
        <taxon>Eukaryota</taxon>
        <taxon>Fungi</taxon>
        <taxon>Dikarya</taxon>
        <taxon>Basidiomycota</taxon>
        <taxon>Agaricomycotina</taxon>
        <taxon>Agaricomycetes</taxon>
        <taxon>Agaricomycetidae</taxon>
        <taxon>Agaricales</taxon>
        <taxon>Agaricineae</taxon>
        <taxon>Psathyrellaceae</taxon>
        <taxon>Coprinopsis</taxon>
    </lineage>
</organism>
<keyword evidence="2" id="KW-1185">Reference proteome</keyword>